<evidence type="ECO:0000313" key="2">
    <source>
        <dbReference type="Proteomes" id="UP000014073"/>
    </source>
</evidence>
<keyword evidence="2" id="KW-1185">Reference proteome</keyword>
<evidence type="ECO:0000313" key="1">
    <source>
        <dbReference type="EMBL" id="EEF76364.1"/>
    </source>
</evidence>
<dbReference type="HOGENOM" id="CLU_3212279_0_0_10"/>
<organism evidence="1 2">
    <name type="scientific">Phocaeicola coprophilus DSM 18228 = JCM 13818</name>
    <dbReference type="NCBI Taxonomy" id="547042"/>
    <lineage>
        <taxon>Bacteria</taxon>
        <taxon>Pseudomonadati</taxon>
        <taxon>Bacteroidota</taxon>
        <taxon>Bacteroidia</taxon>
        <taxon>Bacteroidales</taxon>
        <taxon>Bacteroidaceae</taxon>
        <taxon>Phocaeicola</taxon>
    </lineage>
</organism>
<sequence length="44" mass="5159">MLFQLYSFSPQRAKKGIHETASATNQFSSLQKSQRFLFLYESIE</sequence>
<dbReference type="AlphaFoldDB" id="S0F7L7"/>
<protein>
    <submittedName>
        <fullName evidence="1">Uncharacterized protein</fullName>
    </submittedName>
</protein>
<gene>
    <name evidence="1" type="ORF">BACCOPRO_01864</name>
</gene>
<name>S0F7L7_9BACT</name>
<dbReference type="EMBL" id="ACBW01000136">
    <property type="protein sequence ID" value="EEF76364.1"/>
    <property type="molecule type" value="Genomic_DNA"/>
</dbReference>
<reference evidence="1 2" key="1">
    <citation type="submission" date="2008-12" db="EMBL/GenBank/DDBJ databases">
        <authorList>
            <person name="Fulton L."/>
            <person name="Clifton S."/>
            <person name="Fulton B."/>
            <person name="Xu J."/>
            <person name="Minx P."/>
            <person name="Pepin K.H."/>
            <person name="Johnson M."/>
            <person name="Bhonagiri V."/>
            <person name="Nash W.E."/>
            <person name="Mardis E.R."/>
            <person name="Wilson R.K."/>
        </authorList>
    </citation>
    <scope>NUCLEOTIDE SEQUENCE [LARGE SCALE GENOMIC DNA]</scope>
    <source>
        <strain evidence="1 2">DSM 18228</strain>
    </source>
</reference>
<proteinExistence type="predicted"/>
<accession>S0F7L7</accession>
<dbReference type="STRING" id="547042.BACCOPRO_01864"/>
<dbReference type="Proteomes" id="UP000014073">
    <property type="component" value="Unassembled WGS sequence"/>
</dbReference>
<comment type="caution">
    <text evidence="1">The sequence shown here is derived from an EMBL/GenBank/DDBJ whole genome shotgun (WGS) entry which is preliminary data.</text>
</comment>